<dbReference type="CDD" id="cd00063">
    <property type="entry name" value="FN3"/>
    <property type="match status" value="1"/>
</dbReference>
<dbReference type="InterPro" id="IPR003961">
    <property type="entry name" value="FN3_dom"/>
</dbReference>
<reference evidence="3" key="1">
    <citation type="submission" date="2016-11" db="EMBL/GenBank/DDBJ databases">
        <authorList>
            <person name="Varghese N."/>
            <person name="Submissions S."/>
        </authorList>
    </citation>
    <scope>NUCLEOTIDE SEQUENCE [LARGE SCALE GENOMIC DNA]</scope>
    <source>
        <strain evidence="3">DSM 22623</strain>
    </source>
</reference>
<accession>A0A1M6JNE0</accession>
<dbReference type="InterPro" id="IPR013783">
    <property type="entry name" value="Ig-like_fold"/>
</dbReference>
<sequence>MRSYTNQLLFFLLCIPIWIHAQVFPVQVSPQLIPPYSLNLSEYATSGSEKLILNLLFTDINESNVQVRIKFFLENNAGLSVQNNDVLVGANPIFLDGGVPLRLTNLDLQANFSFQNLLGISPQQYANPLPEGLYQFCFEVFDVFSGRRISRKTCVPVYLVLNDPPFLNIPNRGEQVLYKEPQNIIFQWTPRNLNATNVSYEFTLAELWDTQMDPQAAFLASRPLYQTTTFATTLLYGPAEPPLLPDKMYGWRVRAIVDDGISETSVFKNDGFSEIHHFLYTGICAEPAAILAEAKNPTTEKIYWQGIDHKLYDIQYRKKNGNTSTWFNAGTQNQYTTIYNLEPGTTYEFRVGGQCLQDGPLTYSQVYEFTTTLPGSENETVYNCGITPEIEITNQESIQQLVINETFTAGDFPVTIKAITEGNTTYTTTIPKEPDEDENPTEIENENQGLAQEKTFSGWGYIVVPYLNDTRIKVSFNNIKINTDYQLIDGKVETDYDQKWGGLASVNEILDVFEGDNDLRNINLDYDITIEHISIADDGSIVITNPTSGATIEYPGGDDVTIMDTNPDGSRDIFHVDADGNIREGGQMAPGGPINTQNTDGVNSSGEVTELTAQGIKVEFLEYNDYSFGFDRIPTGQESKLGPHYKQIKDVQGNAYNIINKSVGNGDTDIIRAKVTITDPDLKISDLVIKTVHGEKIDYEIYQDNIITLQIKGYYTFEHENIYATIQPKNNNDQQKIAGVFSQWHLANKNVNITVIPVNGANLPASDVLGLQLNKIYKQASVTFNLNIAGNINIDKTEIGVGETGNLSNYTSDQKTLINQFKASRLVDRKSYYVFVFGNDIRPSRSSVAGFMPLKRQFGFVFSNNLSQQEEGKSSLAGTLAHELGHGAFALQHPFKKLGTTPGGTDWLMDYGSGLRLSHFDWSQIHNPEFRLYLFQDEEDAALTVSVLAPNGYPITYQGEGGIVFTEEIPTYSNGAAFAIFENDRLYTWDPGRGDYFFEDIRNSNIVEASNTGIIQLYWHKGSCEDNEIYQTSFTNIRQNYLNNNQIQLNLNVSKNSLPQGISFVGKAGCSADDCGNIAIPEVFLLKDLAKEISISKNMELVSNLDMIEYINNLNQCALKELTYEEVSKLLTIAMLQSDFGTPQQTERAIMKLMQLIPLDQERVLMRQLLEINNGLPIGNTIARTVNERFPEISENKDGVFIYRLSEMISSLSNDEKWKIFNLIIKYKFDSLEGIVLESLNNGLTSLSEQTDYQKAQIPGVLSLFVEMLKDPNITSAINDFKLVYDIAELKLQHREQFIAFTISDHLILDFNHNHPRQTPITPNTPMKRVFQITPRQFSWIVPIFNIRQAQNRFVLEGGQYRIVDNYLEEYVHWYQYLRDNNWDKTNFERNPTDFLKAFYDEFIEYLELSNENNAAFWNRIGTVTCDNITEVIRHINEKENAETLRNLNLETRASFLESFFNPDCSYTSTIATDNQSHTIPASVSSVTKVLNSYTKNDRSILSTIEDIGLKNIERRFFFDRDFNMFCLWLGTQIMVTGQGNIVQLPSGAFDIKDIPSIDPSQMLQLEADIFQFENFSAQLEQNQVVVSEMIDHGGRSRVPQIRKDVYNYDDLVLVYVSGSFNFLGKPLKKGEVLLLPAIQAYAMSETNQTTVGWNTFMLALDVASVVVPVVGGTAKIFRLSGHYAAKTILASDIAASSASAVVTALNADAIDPDLRFKIQMTALVTSLPAFFVNAPNRADLDALRRNLDNEINGLDIPSNMKTDLRSSYGGSSVINQTPAQKMRNSLPTDELRRIFDEDFQNIDRLDDLGDEFFEGWLKFRTNNPTQGRCN</sequence>
<dbReference type="EMBL" id="FQYP01000009">
    <property type="protein sequence ID" value="SHJ48210.1"/>
    <property type="molecule type" value="Genomic_DNA"/>
</dbReference>
<proteinExistence type="predicted"/>
<dbReference type="PROSITE" id="PS50853">
    <property type="entry name" value="FN3"/>
    <property type="match status" value="1"/>
</dbReference>
<name>A0A1M6JNE0_9FLAO</name>
<dbReference type="STRING" id="570521.SAMN04488508_109160"/>
<dbReference type="InterPro" id="IPR036116">
    <property type="entry name" value="FN3_sf"/>
</dbReference>
<dbReference type="SUPFAM" id="SSF49265">
    <property type="entry name" value="Fibronectin type III"/>
    <property type="match status" value="1"/>
</dbReference>
<evidence type="ECO:0000313" key="2">
    <source>
        <dbReference type="EMBL" id="SHJ48210.1"/>
    </source>
</evidence>
<gene>
    <name evidence="2" type="ORF">SAMN04488508_109160</name>
</gene>
<evidence type="ECO:0000259" key="1">
    <source>
        <dbReference type="PROSITE" id="PS50853"/>
    </source>
</evidence>
<organism evidence="2 3">
    <name type="scientific">Aquimarina spongiae</name>
    <dbReference type="NCBI Taxonomy" id="570521"/>
    <lineage>
        <taxon>Bacteria</taxon>
        <taxon>Pseudomonadati</taxon>
        <taxon>Bacteroidota</taxon>
        <taxon>Flavobacteriia</taxon>
        <taxon>Flavobacteriales</taxon>
        <taxon>Flavobacteriaceae</taxon>
        <taxon>Aquimarina</taxon>
    </lineage>
</organism>
<dbReference type="Proteomes" id="UP000184432">
    <property type="component" value="Unassembled WGS sequence"/>
</dbReference>
<keyword evidence="3" id="KW-1185">Reference proteome</keyword>
<evidence type="ECO:0000313" key="3">
    <source>
        <dbReference type="Proteomes" id="UP000184432"/>
    </source>
</evidence>
<dbReference type="RefSeq" id="WP_073320022.1">
    <property type="nucleotide sequence ID" value="NZ_FQYP01000009.1"/>
</dbReference>
<dbReference type="Gene3D" id="2.60.40.10">
    <property type="entry name" value="Immunoglobulins"/>
    <property type="match status" value="1"/>
</dbReference>
<feature type="domain" description="Fibronectin type-III" evidence="1">
    <location>
        <begin position="286"/>
        <end position="375"/>
    </location>
</feature>
<protein>
    <submittedName>
        <fullName evidence="2">Fibronectin type III domain-containing protein</fullName>
    </submittedName>
</protein>